<evidence type="ECO:0000256" key="6">
    <source>
        <dbReference type="ARBA" id="ARBA00022692"/>
    </source>
</evidence>
<feature type="transmembrane region" description="Helical" evidence="9">
    <location>
        <begin position="214"/>
        <end position="234"/>
    </location>
</feature>
<dbReference type="InterPro" id="IPR006327">
    <property type="entry name" value="PTS_IIC_fruc"/>
</dbReference>
<feature type="transmembrane region" description="Helical" evidence="9">
    <location>
        <begin position="97"/>
        <end position="116"/>
    </location>
</feature>
<accession>A0A412G4Y6</accession>
<feature type="transmembrane region" description="Helical" evidence="9">
    <location>
        <begin position="313"/>
        <end position="331"/>
    </location>
</feature>
<dbReference type="InterPro" id="IPR013014">
    <property type="entry name" value="PTS_EIIC_2"/>
</dbReference>
<evidence type="ECO:0000313" key="12">
    <source>
        <dbReference type="Proteomes" id="UP000284178"/>
    </source>
</evidence>
<evidence type="ECO:0000256" key="9">
    <source>
        <dbReference type="SAM" id="Phobius"/>
    </source>
</evidence>
<dbReference type="GO" id="GO:0005886">
    <property type="term" value="C:plasma membrane"/>
    <property type="evidence" value="ECO:0007669"/>
    <property type="project" value="UniProtKB-SubCell"/>
</dbReference>
<evidence type="ECO:0000313" key="11">
    <source>
        <dbReference type="EMBL" id="RGR75875.1"/>
    </source>
</evidence>
<feature type="transmembrane region" description="Helical" evidence="9">
    <location>
        <begin position="66"/>
        <end position="91"/>
    </location>
</feature>
<keyword evidence="2" id="KW-0813">Transport</keyword>
<feature type="transmembrane region" description="Helical" evidence="9">
    <location>
        <begin position="272"/>
        <end position="293"/>
    </location>
</feature>
<dbReference type="EMBL" id="QRUP01000003">
    <property type="protein sequence ID" value="RGR75875.1"/>
    <property type="molecule type" value="Genomic_DNA"/>
</dbReference>
<organism evidence="11 12">
    <name type="scientific">Holdemania filiformis</name>
    <dbReference type="NCBI Taxonomy" id="61171"/>
    <lineage>
        <taxon>Bacteria</taxon>
        <taxon>Bacillati</taxon>
        <taxon>Bacillota</taxon>
        <taxon>Erysipelotrichia</taxon>
        <taxon>Erysipelotrichales</taxon>
        <taxon>Erysipelotrichaceae</taxon>
        <taxon>Holdemania</taxon>
    </lineage>
</organism>
<reference evidence="11 12" key="1">
    <citation type="submission" date="2018-08" db="EMBL/GenBank/DDBJ databases">
        <title>A genome reference for cultivated species of the human gut microbiota.</title>
        <authorList>
            <person name="Zou Y."/>
            <person name="Xue W."/>
            <person name="Luo G."/>
        </authorList>
    </citation>
    <scope>NUCLEOTIDE SEQUENCE [LARGE SCALE GENOMIC DNA]</scope>
    <source>
        <strain evidence="11 12">AF24-29</strain>
    </source>
</reference>
<keyword evidence="5" id="KW-0598">Phosphotransferase system</keyword>
<name>A0A412G4Y6_9FIRM</name>
<evidence type="ECO:0000256" key="3">
    <source>
        <dbReference type="ARBA" id="ARBA00022475"/>
    </source>
</evidence>
<keyword evidence="8 9" id="KW-0472">Membrane</keyword>
<dbReference type="PANTHER" id="PTHR30505:SF0">
    <property type="entry name" value="FRUCTOSE-LIKE PTS SYSTEM EIIBC COMPONENT-RELATED"/>
    <property type="match status" value="1"/>
</dbReference>
<dbReference type="GeneID" id="83014536"/>
<dbReference type="NCBIfam" id="TIGR01427">
    <property type="entry name" value="PTS_IIC_fructo"/>
    <property type="match status" value="1"/>
</dbReference>
<dbReference type="Proteomes" id="UP000284178">
    <property type="component" value="Unassembled WGS sequence"/>
</dbReference>
<dbReference type="InterPro" id="IPR003352">
    <property type="entry name" value="PTS_EIIC"/>
</dbReference>
<proteinExistence type="predicted"/>
<dbReference type="GO" id="GO:0008982">
    <property type="term" value="F:protein-N(PI)-phosphohistidine-sugar phosphotransferase activity"/>
    <property type="evidence" value="ECO:0007669"/>
    <property type="project" value="InterPro"/>
</dbReference>
<keyword evidence="6 9" id="KW-0812">Transmembrane</keyword>
<evidence type="ECO:0000256" key="2">
    <source>
        <dbReference type="ARBA" id="ARBA00022448"/>
    </source>
</evidence>
<evidence type="ECO:0000256" key="5">
    <source>
        <dbReference type="ARBA" id="ARBA00022683"/>
    </source>
</evidence>
<keyword evidence="4" id="KW-0762">Sugar transport</keyword>
<sequence length="363" mass="38281">MKQKFREIKSYILTGISYMIPVIVASGLCMGIGRAFIGADLTNAASAGAAYWLYRTGQLGMSMMVPVLCAYIAYGVAGRAALASGFVIGMVSIEIQAGFIGGMIGGLVVGYLVVLIRKYIKLPKTLQGIMPIIVIPFLATAIAAVLMFGVLGYPIVLLQQTLTNFLTQLSGGSKFLYGGIVGALSAFDFGGPVNKVASAFCNAMLADGNGYPKVCQILASMIPPFGIAISALIAKNKYTKAEKETLKSAVPMGCVMITEGVIPIAARDLVRVVFACVTGSFVAGGLTMIWDIYSELPNGGFLAFPFFNEPMMALLALAIGSVITGVILAIIKKPVTEADEEFDDIGFEVADSELDDLNIVEVD</sequence>
<evidence type="ECO:0000256" key="1">
    <source>
        <dbReference type="ARBA" id="ARBA00004429"/>
    </source>
</evidence>
<dbReference type="GO" id="GO:0009401">
    <property type="term" value="P:phosphoenolpyruvate-dependent sugar phosphotransferase system"/>
    <property type="evidence" value="ECO:0007669"/>
    <property type="project" value="UniProtKB-KW"/>
</dbReference>
<dbReference type="GO" id="GO:0090563">
    <property type="term" value="F:protein-phosphocysteine-sugar phosphotransferase activity"/>
    <property type="evidence" value="ECO:0007669"/>
    <property type="project" value="TreeGrafter"/>
</dbReference>
<evidence type="ECO:0000256" key="7">
    <source>
        <dbReference type="ARBA" id="ARBA00022989"/>
    </source>
</evidence>
<evidence type="ECO:0000256" key="4">
    <source>
        <dbReference type="ARBA" id="ARBA00022597"/>
    </source>
</evidence>
<keyword evidence="7 9" id="KW-1133">Transmembrane helix</keyword>
<keyword evidence="12" id="KW-1185">Reference proteome</keyword>
<evidence type="ECO:0000256" key="8">
    <source>
        <dbReference type="ARBA" id="ARBA00023136"/>
    </source>
</evidence>
<dbReference type="InterPro" id="IPR050864">
    <property type="entry name" value="Bacterial_PTS_Sugar_Transport"/>
</dbReference>
<feature type="transmembrane region" description="Helical" evidence="9">
    <location>
        <begin position="128"/>
        <end position="155"/>
    </location>
</feature>
<keyword evidence="3" id="KW-1003">Cell membrane</keyword>
<dbReference type="Pfam" id="PF02378">
    <property type="entry name" value="PTS_EIIC"/>
    <property type="match status" value="1"/>
</dbReference>
<comment type="caution">
    <text evidence="11">The sequence shown here is derived from an EMBL/GenBank/DDBJ whole genome shotgun (WGS) entry which is preliminary data.</text>
</comment>
<dbReference type="RefSeq" id="WP_117893886.1">
    <property type="nucleotide sequence ID" value="NZ_CABJCV010000003.1"/>
</dbReference>
<gene>
    <name evidence="11" type="ORF">DWY25_03825</name>
</gene>
<dbReference type="GO" id="GO:0005351">
    <property type="term" value="F:carbohydrate:proton symporter activity"/>
    <property type="evidence" value="ECO:0007669"/>
    <property type="project" value="InterPro"/>
</dbReference>
<dbReference type="PANTHER" id="PTHR30505">
    <property type="entry name" value="FRUCTOSE-LIKE PERMEASE"/>
    <property type="match status" value="1"/>
</dbReference>
<protein>
    <submittedName>
        <fullName evidence="11">PTS fructose transporter subunit IIC</fullName>
    </submittedName>
</protein>
<dbReference type="AlphaFoldDB" id="A0A412G4Y6"/>
<feature type="transmembrane region" description="Helical" evidence="9">
    <location>
        <begin position="175"/>
        <end position="193"/>
    </location>
</feature>
<evidence type="ECO:0000259" key="10">
    <source>
        <dbReference type="PROSITE" id="PS51104"/>
    </source>
</evidence>
<feature type="domain" description="PTS EIIC type-2" evidence="10">
    <location>
        <begin position="8"/>
        <end position="339"/>
    </location>
</feature>
<comment type="subcellular location">
    <subcellularLocation>
        <location evidence="1">Cell inner membrane</location>
        <topology evidence="1">Multi-pass membrane protein</topology>
    </subcellularLocation>
</comment>
<dbReference type="PROSITE" id="PS51104">
    <property type="entry name" value="PTS_EIIC_TYPE_2"/>
    <property type="match status" value="1"/>
</dbReference>
<feature type="transmembrane region" description="Helical" evidence="9">
    <location>
        <begin position="12"/>
        <end position="29"/>
    </location>
</feature>